<dbReference type="SUPFAM" id="SSF52413">
    <property type="entry name" value="UDP-glucose/GDP-mannose dehydrogenase C-terminal domain"/>
    <property type="match status" value="1"/>
</dbReference>
<dbReference type="SMART" id="SM00984">
    <property type="entry name" value="UDPG_MGDP_dh_C"/>
    <property type="match status" value="1"/>
</dbReference>
<dbReference type="SUPFAM" id="SSF51735">
    <property type="entry name" value="NAD(P)-binding Rossmann-fold domains"/>
    <property type="match status" value="1"/>
</dbReference>
<evidence type="ECO:0000313" key="5">
    <source>
        <dbReference type="EMBL" id="CEG13844.1"/>
    </source>
</evidence>
<dbReference type="InterPro" id="IPR017476">
    <property type="entry name" value="UDP-Glc/GDP-Man"/>
</dbReference>
<accession>A0A098EEB9</accession>
<dbReference type="PIRSF" id="PIRSF000124">
    <property type="entry name" value="UDPglc_GDPman_dh"/>
    <property type="match status" value="1"/>
</dbReference>
<dbReference type="GO" id="GO:0003979">
    <property type="term" value="F:UDP-glucose 6-dehydrogenase activity"/>
    <property type="evidence" value="ECO:0007669"/>
    <property type="project" value="UniProtKB-EC"/>
</dbReference>
<keyword evidence="2 5" id="KW-0560">Oxidoreductase</keyword>
<dbReference type="EC" id="1.1.1.22" evidence="5"/>
<dbReference type="PANTHER" id="PTHR43491">
    <property type="entry name" value="UDP-N-ACETYL-D-MANNOSAMINE DEHYDROGENASE"/>
    <property type="match status" value="1"/>
</dbReference>
<dbReference type="Pfam" id="PF03720">
    <property type="entry name" value="UDPG_MGDP_dh_C"/>
    <property type="match status" value="1"/>
</dbReference>
<dbReference type="PANTHER" id="PTHR43491:SF2">
    <property type="entry name" value="UDP-N-ACETYL-D-MANNOSAMINE DEHYDROGENASE"/>
    <property type="match status" value="1"/>
</dbReference>
<gene>
    <name evidence="5" type="ORF">MSIBF_A590002</name>
</gene>
<dbReference type="PIRSF" id="PIRSF500136">
    <property type="entry name" value="UDP_ManNAc_DH"/>
    <property type="match status" value="1"/>
</dbReference>
<protein>
    <submittedName>
        <fullName evidence="5">UDP-glucose 6-dehydrogenase</fullName>
        <ecNumber evidence="5">1.1.1.22</ecNumber>
    </submittedName>
</protein>
<dbReference type="InterPro" id="IPR014026">
    <property type="entry name" value="UDP-Glc/GDP-Man_DH_dimer"/>
</dbReference>
<dbReference type="InterPro" id="IPR008927">
    <property type="entry name" value="6-PGluconate_DH-like_C_sf"/>
</dbReference>
<dbReference type="InterPro" id="IPR014027">
    <property type="entry name" value="UDP-Glc/GDP-Man_DH_C"/>
</dbReference>
<feature type="domain" description="UDP-glucose/GDP-mannose dehydrogenase C-terminal" evidence="4">
    <location>
        <begin position="403"/>
        <end position="503"/>
    </location>
</feature>
<dbReference type="EMBL" id="CCXY01000423">
    <property type="protein sequence ID" value="CEG13844.1"/>
    <property type="molecule type" value="Genomic_DNA"/>
</dbReference>
<sequence>MHDTLSTAHNLNEKENSGISIGSNGNVYKIPSKEELEYDYVSIKNRAYEFINGNKNRKIIVIQGIGFVGSAMAAVVSDTKDSQGSVLYFVIGVDLPTPDAYWKIGMINDGLCPVVSEDERLRNAIYNCVKNQKNLIATSSEKAYELADIIIVDVHLDVKNRVFTGVKDIEVSIEGFKKAIETMGKYMKEDALVFVETTVPPGTCKKIVKPVLSKIRKERSIEKPVRIAHSYERVMPGKNYFDSIKNFWRTYAGIDSESEEMAKEFLSTIINTKNFSLFCLKDTTASELAKVLENSYRATNIALIYEWTLLCEQLGLNLFEITKSIKVRKGTHDNIKDPGFGVGGYCLPKDSFLAQWSACNLFSSDVVLNMTMDAMNINHNMLKHTFELLKNSFNNDLQGKKVLICGISYLQDVADTRNSPTAMLADLISDYKGIPIVHDPFVNYWTERPNITKVSDIFYVVKDVDAVVFAVPHSFYLNLDINRLISEMKHSIIVIDAQNIITDDKAIELHNARCYVKGVGKGHWNALLKQNRNLLNIKG</sequence>
<dbReference type="Pfam" id="PF03721">
    <property type="entry name" value="UDPG_MGDP_dh_N"/>
    <property type="match status" value="1"/>
</dbReference>
<reference evidence="5" key="1">
    <citation type="submission" date="2014-09" db="EMBL/GenBank/DDBJ databases">
        <authorList>
            <person name="Probst J Alexander"/>
        </authorList>
    </citation>
    <scope>NUCLEOTIDE SEQUENCE</scope>
</reference>
<dbReference type="AlphaFoldDB" id="A0A098EEB9"/>
<dbReference type="GO" id="GO:0000271">
    <property type="term" value="P:polysaccharide biosynthetic process"/>
    <property type="evidence" value="ECO:0007669"/>
    <property type="project" value="InterPro"/>
</dbReference>
<evidence type="ECO:0000256" key="3">
    <source>
        <dbReference type="ARBA" id="ARBA00023027"/>
    </source>
</evidence>
<name>A0A098EEB9_9ZZZZ</name>
<comment type="similarity">
    <text evidence="1">Belongs to the UDP-glucose/GDP-mannose dehydrogenase family.</text>
</comment>
<dbReference type="InterPro" id="IPR028359">
    <property type="entry name" value="UDP_ManNAc/GlcNAc_DH"/>
</dbReference>
<keyword evidence="3" id="KW-0520">NAD</keyword>
<dbReference type="Gene3D" id="3.40.50.720">
    <property type="entry name" value="NAD(P)-binding Rossmann-like Domain"/>
    <property type="match status" value="2"/>
</dbReference>
<dbReference type="InterPro" id="IPR036291">
    <property type="entry name" value="NAD(P)-bd_dom_sf"/>
</dbReference>
<dbReference type="SUPFAM" id="SSF48179">
    <property type="entry name" value="6-phosphogluconate dehydrogenase C-terminal domain-like"/>
    <property type="match status" value="1"/>
</dbReference>
<dbReference type="NCBIfam" id="TIGR03026">
    <property type="entry name" value="NDP-sugDHase"/>
    <property type="match status" value="1"/>
</dbReference>
<dbReference type="GO" id="GO:0016628">
    <property type="term" value="F:oxidoreductase activity, acting on the CH-CH group of donors, NAD or NADP as acceptor"/>
    <property type="evidence" value="ECO:0007669"/>
    <property type="project" value="InterPro"/>
</dbReference>
<proteinExistence type="inferred from homology"/>
<evidence type="ECO:0000256" key="1">
    <source>
        <dbReference type="ARBA" id="ARBA00006601"/>
    </source>
</evidence>
<organism evidence="5">
    <name type="scientific">groundwater metagenome</name>
    <dbReference type="NCBI Taxonomy" id="717931"/>
    <lineage>
        <taxon>unclassified sequences</taxon>
        <taxon>metagenomes</taxon>
        <taxon>ecological metagenomes</taxon>
    </lineage>
</organism>
<dbReference type="GO" id="GO:0051287">
    <property type="term" value="F:NAD binding"/>
    <property type="evidence" value="ECO:0007669"/>
    <property type="project" value="InterPro"/>
</dbReference>
<dbReference type="InterPro" id="IPR001732">
    <property type="entry name" value="UDP-Glc/GDP-Man_DH_N"/>
</dbReference>
<dbReference type="Pfam" id="PF00984">
    <property type="entry name" value="UDPG_MGDP_dh"/>
    <property type="match status" value="1"/>
</dbReference>
<evidence type="ECO:0000256" key="2">
    <source>
        <dbReference type="ARBA" id="ARBA00023002"/>
    </source>
</evidence>
<evidence type="ECO:0000259" key="4">
    <source>
        <dbReference type="SMART" id="SM00984"/>
    </source>
</evidence>
<dbReference type="InterPro" id="IPR036220">
    <property type="entry name" value="UDP-Glc/GDP-Man_DH_C_sf"/>
</dbReference>